<dbReference type="GO" id="GO:0005737">
    <property type="term" value="C:cytoplasm"/>
    <property type="evidence" value="ECO:0007669"/>
    <property type="project" value="TreeGrafter"/>
</dbReference>
<sequence>MDPEKQMEEIQNILQKLENTHLSSGPLREKINCCKAKLNLNNDDMEVIYNLTETHSPGLRNKTVHKYAKLIEKESDLCQRLTQLELSKQTLDIKCFTYPKEKKIEEMLRRVQEMPKEWTIVQLTPQFNPLEIMNNNKYIYFTNSIHISVFHCGEKEEPFFVTANAPRDSVNGEQIELAKELLSILRLNKEGLTSHTQSRFENHKEKQRYCDKIQSVDDRMKLLIKDIQNLWLKEWRCLFTGKFCDTNLEHQIKIELKKCFTTQVPDLKLTKKIEMILCCAIKTYIQLNMNEVKKVVHYCLPDANKNEIRIIGNFIRSIGQKLFIENSKTKCHPVILILHDSLDAFPWEMIDVLEEQPACRLPSLHFLYCLFKEHENEIVDGYKIITDYENGGYVVNPNLDLKKMETRMMSFFNYWTPKWIGSAGYSPTKDHFFDLLTNTEIFSYNGHGSGSNYIPTEKLQKSHVKAIVLLFGCGSTRLVRTDPQTDMFGHYYMYLIARCPCVVGMLWDVTDKATDILSTDFMSYWIPSNASKHWKYVDKEKWKKGEDKVILSNNQPAFEEHLWEPGLLLALIWAKKNLPNIMTRAACVARGLPVRIKKKC</sequence>
<dbReference type="GO" id="GO:0005634">
    <property type="term" value="C:nucleus"/>
    <property type="evidence" value="ECO:0007669"/>
    <property type="project" value="InterPro"/>
</dbReference>
<keyword evidence="7" id="KW-1185">Reference proteome</keyword>
<evidence type="ECO:0000313" key="6">
    <source>
        <dbReference type="EMBL" id="CAH1111865.1"/>
    </source>
</evidence>
<evidence type="ECO:0000256" key="1">
    <source>
        <dbReference type="ARBA" id="ARBA00000451"/>
    </source>
</evidence>
<evidence type="ECO:0000259" key="5">
    <source>
        <dbReference type="PROSITE" id="PS51700"/>
    </source>
</evidence>
<accession>A0A9P0D7K3</accession>
<evidence type="ECO:0000256" key="3">
    <source>
        <dbReference type="ARBA" id="ARBA00022801"/>
    </source>
</evidence>
<proteinExistence type="predicted"/>
<dbReference type="PANTHER" id="PTHR12792:SF0">
    <property type="entry name" value="SEPARIN"/>
    <property type="match status" value="1"/>
</dbReference>
<gene>
    <name evidence="6" type="ORF">PSYICH_LOCUS11931</name>
</gene>
<dbReference type="Proteomes" id="UP001153636">
    <property type="component" value="Chromosome 6"/>
</dbReference>
<dbReference type="PANTHER" id="PTHR12792">
    <property type="entry name" value="EXTRA SPINDLE POLES 1-RELATED"/>
    <property type="match status" value="1"/>
</dbReference>
<dbReference type="InterPro" id="IPR005314">
    <property type="entry name" value="Peptidase_C50"/>
</dbReference>
<protein>
    <recommendedName>
        <fullName evidence="2">separase</fullName>
        <ecNumber evidence="2">3.4.22.49</ecNumber>
    </recommendedName>
</protein>
<name>A0A9P0D7K3_9CUCU</name>
<dbReference type="GO" id="GO:0004197">
    <property type="term" value="F:cysteine-type endopeptidase activity"/>
    <property type="evidence" value="ECO:0007669"/>
    <property type="project" value="InterPro"/>
</dbReference>
<dbReference type="GO" id="GO:0072686">
    <property type="term" value="C:mitotic spindle"/>
    <property type="evidence" value="ECO:0007669"/>
    <property type="project" value="TreeGrafter"/>
</dbReference>
<dbReference type="InterPro" id="IPR030397">
    <property type="entry name" value="SEPARIN_core_dom"/>
</dbReference>
<evidence type="ECO:0000256" key="4">
    <source>
        <dbReference type="ARBA" id="ARBA00022829"/>
    </source>
</evidence>
<dbReference type="PROSITE" id="PS51700">
    <property type="entry name" value="SEPARIN"/>
    <property type="match status" value="1"/>
</dbReference>
<organism evidence="6 7">
    <name type="scientific">Psylliodes chrysocephalus</name>
    <dbReference type="NCBI Taxonomy" id="3402493"/>
    <lineage>
        <taxon>Eukaryota</taxon>
        <taxon>Metazoa</taxon>
        <taxon>Ecdysozoa</taxon>
        <taxon>Arthropoda</taxon>
        <taxon>Hexapoda</taxon>
        <taxon>Insecta</taxon>
        <taxon>Pterygota</taxon>
        <taxon>Neoptera</taxon>
        <taxon>Endopterygota</taxon>
        <taxon>Coleoptera</taxon>
        <taxon>Polyphaga</taxon>
        <taxon>Cucujiformia</taxon>
        <taxon>Chrysomeloidea</taxon>
        <taxon>Chrysomelidae</taxon>
        <taxon>Galerucinae</taxon>
        <taxon>Alticini</taxon>
        <taxon>Psylliodes</taxon>
    </lineage>
</organism>
<keyword evidence="4" id="KW-0159">Chromosome partition</keyword>
<reference evidence="6" key="1">
    <citation type="submission" date="2022-01" db="EMBL/GenBank/DDBJ databases">
        <authorList>
            <person name="King R."/>
        </authorList>
    </citation>
    <scope>NUCLEOTIDE SEQUENCE</scope>
</reference>
<dbReference type="EC" id="3.4.22.49" evidence="2"/>
<dbReference type="GO" id="GO:0006508">
    <property type="term" value="P:proteolysis"/>
    <property type="evidence" value="ECO:0007669"/>
    <property type="project" value="InterPro"/>
</dbReference>
<dbReference type="AlphaFoldDB" id="A0A9P0D7K3"/>
<keyword evidence="3" id="KW-0378">Hydrolase</keyword>
<evidence type="ECO:0000256" key="2">
    <source>
        <dbReference type="ARBA" id="ARBA00012489"/>
    </source>
</evidence>
<comment type="catalytic activity">
    <reaction evidence="1">
        <text>All bonds known to be hydrolyzed by this endopeptidase have arginine in P1 and an acidic residue in P4. P6 is often occupied by an acidic residue or by a hydroxy-amino-acid residue, the phosphorylation of which enhances cleavage.</text>
        <dbReference type="EC" id="3.4.22.49"/>
    </reaction>
</comment>
<evidence type="ECO:0000313" key="7">
    <source>
        <dbReference type="Proteomes" id="UP001153636"/>
    </source>
</evidence>
<dbReference type="Pfam" id="PF03568">
    <property type="entry name" value="Separin_C"/>
    <property type="match status" value="1"/>
</dbReference>
<feature type="domain" description="Peptidase C50" evidence="5">
    <location>
        <begin position="388"/>
        <end position="484"/>
    </location>
</feature>
<dbReference type="EMBL" id="OV651818">
    <property type="protein sequence ID" value="CAH1111865.1"/>
    <property type="molecule type" value="Genomic_DNA"/>
</dbReference>
<dbReference type="OrthoDB" id="10255632at2759"/>
<dbReference type="GO" id="GO:0051307">
    <property type="term" value="P:meiotic chromosome separation"/>
    <property type="evidence" value="ECO:0007669"/>
    <property type="project" value="TreeGrafter"/>
</dbReference>